<dbReference type="EMBL" id="BTGU01000062">
    <property type="protein sequence ID" value="GMN56276.1"/>
    <property type="molecule type" value="Genomic_DNA"/>
</dbReference>
<name>A0AA88DGL4_FICCA</name>
<sequence>MLTQAVSVYAAYVAYSPGITALAKLVSAASEAPERS</sequence>
<comment type="caution">
    <text evidence="1">The sequence shown here is derived from an EMBL/GenBank/DDBJ whole genome shotgun (WGS) entry which is preliminary data.</text>
</comment>
<reference evidence="1" key="1">
    <citation type="submission" date="2023-07" db="EMBL/GenBank/DDBJ databases">
        <title>draft genome sequence of fig (Ficus carica).</title>
        <authorList>
            <person name="Takahashi T."/>
            <person name="Nishimura K."/>
        </authorList>
    </citation>
    <scope>NUCLEOTIDE SEQUENCE</scope>
</reference>
<protein>
    <submittedName>
        <fullName evidence="1">Uncharacterized protein</fullName>
    </submittedName>
</protein>
<dbReference type="AlphaFoldDB" id="A0AA88DGL4"/>
<proteinExistence type="predicted"/>
<organism evidence="1 2">
    <name type="scientific">Ficus carica</name>
    <name type="common">Common fig</name>
    <dbReference type="NCBI Taxonomy" id="3494"/>
    <lineage>
        <taxon>Eukaryota</taxon>
        <taxon>Viridiplantae</taxon>
        <taxon>Streptophyta</taxon>
        <taxon>Embryophyta</taxon>
        <taxon>Tracheophyta</taxon>
        <taxon>Spermatophyta</taxon>
        <taxon>Magnoliopsida</taxon>
        <taxon>eudicotyledons</taxon>
        <taxon>Gunneridae</taxon>
        <taxon>Pentapetalae</taxon>
        <taxon>rosids</taxon>
        <taxon>fabids</taxon>
        <taxon>Rosales</taxon>
        <taxon>Moraceae</taxon>
        <taxon>Ficeae</taxon>
        <taxon>Ficus</taxon>
    </lineage>
</organism>
<accession>A0AA88DGL4</accession>
<dbReference type="Proteomes" id="UP001187192">
    <property type="component" value="Unassembled WGS sequence"/>
</dbReference>
<evidence type="ECO:0000313" key="2">
    <source>
        <dbReference type="Proteomes" id="UP001187192"/>
    </source>
</evidence>
<dbReference type="Gramene" id="FCD_00029303-RA">
    <property type="protein sequence ID" value="FCD_00029303-RA:cds"/>
    <property type="gene ID" value="FCD_00029303"/>
</dbReference>
<gene>
    <name evidence="1" type="ORF">TIFTF001_025400</name>
</gene>
<evidence type="ECO:0000313" key="1">
    <source>
        <dbReference type="EMBL" id="GMN56276.1"/>
    </source>
</evidence>
<keyword evidence="2" id="KW-1185">Reference proteome</keyword>